<protein>
    <submittedName>
        <fullName evidence="1">Uncharacterized protein</fullName>
    </submittedName>
</protein>
<name>A0ABU6RZY8_9FABA</name>
<organism evidence="1 2">
    <name type="scientific">Stylosanthes scabra</name>
    <dbReference type="NCBI Taxonomy" id="79078"/>
    <lineage>
        <taxon>Eukaryota</taxon>
        <taxon>Viridiplantae</taxon>
        <taxon>Streptophyta</taxon>
        <taxon>Embryophyta</taxon>
        <taxon>Tracheophyta</taxon>
        <taxon>Spermatophyta</taxon>
        <taxon>Magnoliopsida</taxon>
        <taxon>eudicotyledons</taxon>
        <taxon>Gunneridae</taxon>
        <taxon>Pentapetalae</taxon>
        <taxon>rosids</taxon>
        <taxon>fabids</taxon>
        <taxon>Fabales</taxon>
        <taxon>Fabaceae</taxon>
        <taxon>Papilionoideae</taxon>
        <taxon>50 kb inversion clade</taxon>
        <taxon>dalbergioids sensu lato</taxon>
        <taxon>Dalbergieae</taxon>
        <taxon>Pterocarpus clade</taxon>
        <taxon>Stylosanthes</taxon>
    </lineage>
</organism>
<proteinExistence type="predicted"/>
<comment type="caution">
    <text evidence="1">The sequence shown here is derived from an EMBL/GenBank/DDBJ whole genome shotgun (WGS) entry which is preliminary data.</text>
</comment>
<evidence type="ECO:0000313" key="1">
    <source>
        <dbReference type="EMBL" id="MED6129662.1"/>
    </source>
</evidence>
<keyword evidence="2" id="KW-1185">Reference proteome</keyword>
<gene>
    <name evidence="1" type="ORF">PIB30_110131</name>
</gene>
<dbReference type="Proteomes" id="UP001341840">
    <property type="component" value="Unassembled WGS sequence"/>
</dbReference>
<sequence>MAWTDALADLRTLDRVTALQAVTDHTRHSRFAMTVAEFRDAVKRVRDRREVEESRARALTAAPSAPARDMWRDAHWDLDWFQEIRMRARIQRCEKFGHPHDGDGWTAADRPSTALGGRVTAFDWR</sequence>
<accession>A0ABU6RZY8</accession>
<evidence type="ECO:0000313" key="2">
    <source>
        <dbReference type="Proteomes" id="UP001341840"/>
    </source>
</evidence>
<reference evidence="1 2" key="1">
    <citation type="journal article" date="2023" name="Plants (Basel)">
        <title>Bridging the Gap: Combining Genomics and Transcriptomics Approaches to Understand Stylosanthes scabra, an Orphan Legume from the Brazilian Caatinga.</title>
        <authorList>
            <person name="Ferreira-Neto J.R.C."/>
            <person name="da Silva M.D."/>
            <person name="Binneck E."/>
            <person name="de Melo N.F."/>
            <person name="da Silva R.H."/>
            <person name="de Melo A.L.T.M."/>
            <person name="Pandolfi V."/>
            <person name="Bustamante F.O."/>
            <person name="Brasileiro-Vidal A.C."/>
            <person name="Benko-Iseppon A.M."/>
        </authorList>
    </citation>
    <scope>NUCLEOTIDE SEQUENCE [LARGE SCALE GENOMIC DNA]</scope>
    <source>
        <tissue evidence="1">Leaves</tissue>
    </source>
</reference>
<dbReference type="EMBL" id="JASCZI010036264">
    <property type="protein sequence ID" value="MED6129662.1"/>
    <property type="molecule type" value="Genomic_DNA"/>
</dbReference>